<evidence type="ECO:0000256" key="1">
    <source>
        <dbReference type="ARBA" id="ARBA00000707"/>
    </source>
</evidence>
<proteinExistence type="inferred from homology"/>
<evidence type="ECO:0000256" key="8">
    <source>
        <dbReference type="SAM" id="MobiDB-lite"/>
    </source>
</evidence>
<dbReference type="InterPro" id="IPR033841">
    <property type="entry name" value="Pep_USP48"/>
</dbReference>
<dbReference type="Gene3D" id="3.90.70.10">
    <property type="entry name" value="Cysteine proteinases"/>
    <property type="match status" value="1"/>
</dbReference>
<evidence type="ECO:0000256" key="6">
    <source>
        <dbReference type="ARBA" id="ARBA00022801"/>
    </source>
</evidence>
<feature type="domain" description="USP" evidence="9">
    <location>
        <begin position="141"/>
        <end position="597"/>
    </location>
</feature>
<feature type="compositionally biased region" description="Low complexity" evidence="8">
    <location>
        <begin position="184"/>
        <end position="201"/>
    </location>
</feature>
<comment type="catalytic activity">
    <reaction evidence="1">
        <text>Thiol-dependent hydrolysis of ester, thioester, amide, peptide and isopeptide bonds formed by the C-terminal Gly of ubiquitin (a 76-residue protein attached to proteins as an intracellular targeting signal).</text>
        <dbReference type="EC" id="3.4.19.12"/>
    </reaction>
</comment>
<dbReference type="InterPro" id="IPR001394">
    <property type="entry name" value="Peptidase_C19_UCH"/>
</dbReference>
<keyword evidence="6" id="KW-0378">Hydrolase</keyword>
<evidence type="ECO:0000256" key="5">
    <source>
        <dbReference type="ARBA" id="ARBA00022786"/>
    </source>
</evidence>
<feature type="region of interest" description="Disordered" evidence="8">
    <location>
        <begin position="184"/>
        <end position="207"/>
    </location>
</feature>
<keyword evidence="7" id="KW-0788">Thiol protease</keyword>
<accession>A0ABX5BEU4</accession>
<reference evidence="10 11" key="2">
    <citation type="submission" date="2017-10" db="EMBL/GenBank/DDBJ databases">
        <title>Consistent, comparative and evidence-based genome annotation and re-annotation for the closely-related species, Cryptosporidium parvum, C. hominis and C. tyzzeri.</title>
        <authorList>
            <person name="Baptista R.P."/>
            <person name="Li Y."/>
            <person name="Sateriale A."/>
            <person name="Striepen B."/>
            <person name="Kissinger J.C."/>
        </authorList>
    </citation>
    <scope>NUCLEOTIDE SEQUENCE [LARGE SCALE GENOMIC DNA]</scope>
    <source>
        <strain evidence="10">30976</strain>
    </source>
</reference>
<reference evidence="10 11" key="1">
    <citation type="submission" date="2014-11" db="EMBL/GenBank/DDBJ databases">
        <title>Comparative genomic analysis of Cryptosporidium hominis reveals occurrence of genetic recombination in virulent subtypes.</title>
        <authorList>
            <person name="Guo Y."/>
            <person name="Tang K."/>
            <person name="Frace M."/>
            <person name="Li N."/>
            <person name="Roellig D.M."/>
            <person name="Sammons S."/>
            <person name="Knipe K."/>
            <person name="Rowe L."/>
            <person name="Feng Y."/>
            <person name="Xiao L."/>
        </authorList>
    </citation>
    <scope>NUCLEOTIDE SEQUENCE [LARGE SCALE GENOMIC DNA]</scope>
    <source>
        <strain evidence="10">30976</strain>
    </source>
</reference>
<comment type="similarity">
    <text evidence="2">Belongs to the peptidase C19 family.</text>
</comment>
<feature type="region of interest" description="Disordered" evidence="8">
    <location>
        <begin position="601"/>
        <end position="632"/>
    </location>
</feature>
<dbReference type="Proteomes" id="UP001429100">
    <property type="component" value="Unassembled WGS sequence"/>
</dbReference>
<dbReference type="EC" id="3.4.19.12" evidence="3"/>
<feature type="region of interest" description="Disordered" evidence="8">
    <location>
        <begin position="221"/>
        <end position="243"/>
    </location>
</feature>
<protein>
    <recommendedName>
        <fullName evidence="3">ubiquitinyl hydrolase 1</fullName>
        <ecNumber evidence="3">3.4.19.12</ecNumber>
    </recommendedName>
</protein>
<keyword evidence="5" id="KW-0833">Ubl conjugation pathway</keyword>
<gene>
    <name evidence="10" type="ORF">GY17_00001439</name>
</gene>
<feature type="non-terminal residue" evidence="10">
    <location>
        <position position="656"/>
    </location>
</feature>
<feature type="compositionally biased region" description="Basic and acidic residues" evidence="8">
    <location>
        <begin position="614"/>
        <end position="625"/>
    </location>
</feature>
<dbReference type="PANTHER" id="PTHR24006">
    <property type="entry name" value="UBIQUITIN CARBOXYL-TERMINAL HYDROLASE"/>
    <property type="match status" value="1"/>
</dbReference>
<comment type="caution">
    <text evidence="10">The sequence shown here is derived from an EMBL/GenBank/DDBJ whole genome shotgun (WGS) entry which is preliminary data.</text>
</comment>
<feature type="compositionally biased region" description="Basic and acidic residues" evidence="8">
    <location>
        <begin position="1"/>
        <end position="15"/>
    </location>
</feature>
<dbReference type="PROSITE" id="PS50235">
    <property type="entry name" value="USP_3"/>
    <property type="match status" value="1"/>
</dbReference>
<feature type="region of interest" description="Disordered" evidence="8">
    <location>
        <begin position="367"/>
        <end position="404"/>
    </location>
</feature>
<name>A0ABX5BEU4_CRYHO</name>
<dbReference type="EMBL" id="JTAI01000013">
    <property type="protein sequence ID" value="PPS96926.1"/>
    <property type="molecule type" value="Genomic_DNA"/>
</dbReference>
<evidence type="ECO:0000256" key="2">
    <source>
        <dbReference type="ARBA" id="ARBA00009085"/>
    </source>
</evidence>
<evidence type="ECO:0000256" key="4">
    <source>
        <dbReference type="ARBA" id="ARBA00022670"/>
    </source>
</evidence>
<evidence type="ECO:0000259" key="9">
    <source>
        <dbReference type="PROSITE" id="PS50235"/>
    </source>
</evidence>
<dbReference type="CDD" id="cd02668">
    <property type="entry name" value="Peptidase_C19L"/>
    <property type="match status" value="1"/>
</dbReference>
<evidence type="ECO:0000313" key="10">
    <source>
        <dbReference type="EMBL" id="PPS96926.1"/>
    </source>
</evidence>
<keyword evidence="11" id="KW-1185">Reference proteome</keyword>
<dbReference type="PANTHER" id="PTHR24006:SF722">
    <property type="entry name" value="UBIQUITIN CARBOXYL-TERMINAL HYDROLASE 48"/>
    <property type="match status" value="1"/>
</dbReference>
<sequence length="656" mass="74464">MRQECDENKSQKRPYDNNSKGLDPFFDEGCKEEIHDDVSLQSLYIYNLYNPQLVLLDCNVQLNPFGCYMISENAPRSTKGIWRKNILKDWFGLEGENKSSYGFDSQGMRFLTQSGSTKHFGNVFTNQDGSGGEKVQKYVYSGIKNLGATCYMGSYLQYLFMNLDFRSTFLRVDCSQIAGLRNMGGSQSSVGSLSRSGGARSMEGESSLSSMILPNIIDSNMSNDTEKEETGEKFSPPSPTPPPSSFDVIIELQKIFRQMETGRISVVNPIGFVKTLGISTENQEDATEFAVLLLSLLEAKLQSLSKLSNKEMSKSLNKDASKFIPDLFRGTLSYTIECVSCKNKTSIEDHFYELRLQLLINRMEEKGDSEDTNSIETGKKESDSVNVQGSAEDGEEKIRQRSREKDFNQKKVFSGYSMNSTLKLEHAFDNFFKQELLTDENQYMCEKCQHKTDAIKRCLIDRLPPYLHVCLQRYCYDSISRARKKVSVPVDFPHILNLKEYYSGEHKSKTESANNDPQDEQFYEYEFIGILEHQGQSAMSGHYTASLKDFQYLSDIEASNRDAPLKLAEPKLEVLEPKTLLTPNLVEEAVVVKKKRGRKPNSLKKLEALPAKPQGEDSKRSKPESEAFSASPSLDLINRYRIAQLIIQQQQQQQQQ</sequence>
<dbReference type="SUPFAM" id="SSF54001">
    <property type="entry name" value="Cysteine proteinases"/>
    <property type="match status" value="1"/>
</dbReference>
<dbReference type="Pfam" id="PF00443">
    <property type="entry name" value="UCH"/>
    <property type="match status" value="1"/>
</dbReference>
<dbReference type="InterPro" id="IPR028889">
    <property type="entry name" value="USP"/>
</dbReference>
<keyword evidence="4" id="KW-0645">Protease</keyword>
<feature type="region of interest" description="Disordered" evidence="8">
    <location>
        <begin position="1"/>
        <end position="20"/>
    </location>
</feature>
<organism evidence="10 11">
    <name type="scientific">Cryptosporidium hominis</name>
    <dbReference type="NCBI Taxonomy" id="237895"/>
    <lineage>
        <taxon>Eukaryota</taxon>
        <taxon>Sar</taxon>
        <taxon>Alveolata</taxon>
        <taxon>Apicomplexa</taxon>
        <taxon>Conoidasida</taxon>
        <taxon>Coccidia</taxon>
        <taxon>Eucoccidiorida</taxon>
        <taxon>Eimeriorina</taxon>
        <taxon>Cryptosporidiidae</taxon>
        <taxon>Cryptosporidium</taxon>
    </lineage>
</organism>
<evidence type="ECO:0000256" key="7">
    <source>
        <dbReference type="ARBA" id="ARBA00022807"/>
    </source>
</evidence>
<evidence type="ECO:0000256" key="3">
    <source>
        <dbReference type="ARBA" id="ARBA00012759"/>
    </source>
</evidence>
<dbReference type="InterPro" id="IPR038765">
    <property type="entry name" value="Papain-like_cys_pep_sf"/>
</dbReference>
<evidence type="ECO:0000313" key="11">
    <source>
        <dbReference type="Proteomes" id="UP001429100"/>
    </source>
</evidence>
<dbReference type="InterPro" id="IPR050164">
    <property type="entry name" value="Peptidase_C19"/>
</dbReference>